<keyword evidence="2" id="KW-1133">Transmembrane helix</keyword>
<name>A0A1X2IUY0_9FUNG</name>
<organism evidence="3 4">
    <name type="scientific">Absidia repens</name>
    <dbReference type="NCBI Taxonomy" id="90262"/>
    <lineage>
        <taxon>Eukaryota</taxon>
        <taxon>Fungi</taxon>
        <taxon>Fungi incertae sedis</taxon>
        <taxon>Mucoromycota</taxon>
        <taxon>Mucoromycotina</taxon>
        <taxon>Mucoromycetes</taxon>
        <taxon>Mucorales</taxon>
        <taxon>Cunninghamellaceae</taxon>
        <taxon>Absidia</taxon>
    </lineage>
</organism>
<protein>
    <submittedName>
        <fullName evidence="3">Uncharacterized protein</fullName>
    </submittedName>
</protein>
<dbReference type="AlphaFoldDB" id="A0A1X2IUY0"/>
<feature type="region of interest" description="Disordered" evidence="1">
    <location>
        <begin position="53"/>
        <end position="72"/>
    </location>
</feature>
<evidence type="ECO:0000313" key="4">
    <source>
        <dbReference type="Proteomes" id="UP000193560"/>
    </source>
</evidence>
<feature type="transmembrane region" description="Helical" evidence="2">
    <location>
        <begin position="20"/>
        <end position="41"/>
    </location>
</feature>
<dbReference type="OrthoDB" id="77656at2759"/>
<reference evidence="3 4" key="1">
    <citation type="submission" date="2016-07" db="EMBL/GenBank/DDBJ databases">
        <title>Pervasive Adenine N6-methylation of Active Genes in Fungi.</title>
        <authorList>
            <consortium name="DOE Joint Genome Institute"/>
            <person name="Mondo S.J."/>
            <person name="Dannebaum R.O."/>
            <person name="Kuo R.C."/>
            <person name="Labutti K."/>
            <person name="Haridas S."/>
            <person name="Kuo A."/>
            <person name="Salamov A."/>
            <person name="Ahrendt S.R."/>
            <person name="Lipzen A."/>
            <person name="Sullivan W."/>
            <person name="Andreopoulos W.B."/>
            <person name="Clum A."/>
            <person name="Lindquist E."/>
            <person name="Daum C."/>
            <person name="Ramamoorthy G.K."/>
            <person name="Gryganskyi A."/>
            <person name="Culley D."/>
            <person name="Magnuson J.K."/>
            <person name="James T.Y."/>
            <person name="O'Malley M.A."/>
            <person name="Stajich J.E."/>
            <person name="Spatafora J.W."/>
            <person name="Visel A."/>
            <person name="Grigoriev I.V."/>
        </authorList>
    </citation>
    <scope>NUCLEOTIDE SEQUENCE [LARGE SCALE GENOMIC DNA]</scope>
    <source>
        <strain evidence="3 4">NRRL 1336</strain>
    </source>
</reference>
<dbReference type="EMBL" id="MCGE01000004">
    <property type="protein sequence ID" value="ORZ22605.1"/>
    <property type="molecule type" value="Genomic_DNA"/>
</dbReference>
<proteinExistence type="predicted"/>
<evidence type="ECO:0000313" key="3">
    <source>
        <dbReference type="EMBL" id="ORZ22605.1"/>
    </source>
</evidence>
<feature type="compositionally biased region" description="Polar residues" evidence="1">
    <location>
        <begin position="100"/>
        <end position="111"/>
    </location>
</feature>
<evidence type="ECO:0000256" key="2">
    <source>
        <dbReference type="SAM" id="Phobius"/>
    </source>
</evidence>
<keyword evidence="2" id="KW-0812">Transmembrane</keyword>
<keyword evidence="2" id="KW-0472">Membrane</keyword>
<sequence length="306" mass="35004">MSTLIYTTTKVTSRSMPTWLLRLLGFSSLAVTIFNFVLLLCRRYRSARRHIKPTPASTIDPSYENIKKDSSLRRTSSSLADIFQDKPPQPSRSPPFARTPSPQQKQQSNRWGSRLVDNVIAATSVLKKKKRLTISLKNTILWNPSQDVTISNHAFHENAMPLLSRLCQRYEVYLLIHTNNEDDHEQIQRLITPIIGDASSSASFLDKSRVIYCQDELAKVDLVQNVLRPAIHVEGGWELDDGEDIIRGLHSSVNKLVWVITRRRRTSFNKENMKPEDHDLLFDSVELTDSFLDTSLAREVGFIIDE</sequence>
<feature type="region of interest" description="Disordered" evidence="1">
    <location>
        <begin position="79"/>
        <end position="111"/>
    </location>
</feature>
<gene>
    <name evidence="3" type="ORF">BCR42DRAFT_368609</name>
</gene>
<evidence type="ECO:0000256" key="1">
    <source>
        <dbReference type="SAM" id="MobiDB-lite"/>
    </source>
</evidence>
<comment type="caution">
    <text evidence="3">The sequence shown here is derived from an EMBL/GenBank/DDBJ whole genome shotgun (WGS) entry which is preliminary data.</text>
</comment>
<dbReference type="Proteomes" id="UP000193560">
    <property type="component" value="Unassembled WGS sequence"/>
</dbReference>
<accession>A0A1X2IUY0</accession>
<keyword evidence="4" id="KW-1185">Reference proteome</keyword>